<dbReference type="Pfam" id="PF15328">
    <property type="entry name" value="GCOM2"/>
    <property type="match status" value="1"/>
</dbReference>
<dbReference type="GO" id="GO:0006368">
    <property type="term" value="P:transcription elongation by RNA polymerase II"/>
    <property type="evidence" value="ECO:0007669"/>
    <property type="project" value="InterPro"/>
</dbReference>
<evidence type="ECO:0000313" key="3">
    <source>
        <dbReference type="Proteomes" id="UP000314294"/>
    </source>
</evidence>
<feature type="region of interest" description="Disordered" evidence="1">
    <location>
        <begin position="194"/>
        <end position="236"/>
    </location>
</feature>
<dbReference type="InterPro" id="IPR051375">
    <property type="entry name" value="Tuftelin_GRINL1A/MYZAP/CCD68"/>
</dbReference>
<feature type="region of interest" description="Disordered" evidence="1">
    <location>
        <begin position="92"/>
        <end position="154"/>
    </location>
</feature>
<dbReference type="OrthoDB" id="2408655at2759"/>
<protein>
    <submittedName>
        <fullName evidence="2">DNA-directed RNA polymerase II subunit GRINL1A</fullName>
    </submittedName>
</protein>
<dbReference type="InterPro" id="IPR026213">
    <property type="entry name" value="GRINL1"/>
</dbReference>
<gene>
    <name evidence="2" type="primary">POLR2M</name>
    <name evidence="2" type="ORF">EYF80_002214</name>
</gene>
<evidence type="ECO:0000313" key="2">
    <source>
        <dbReference type="EMBL" id="TNN87497.1"/>
    </source>
</evidence>
<dbReference type="GO" id="GO:0035556">
    <property type="term" value="P:intracellular signal transduction"/>
    <property type="evidence" value="ECO:0007669"/>
    <property type="project" value="TreeGrafter"/>
</dbReference>
<feature type="compositionally biased region" description="Low complexity" evidence="1">
    <location>
        <begin position="128"/>
        <end position="142"/>
    </location>
</feature>
<organism evidence="2 3">
    <name type="scientific">Liparis tanakae</name>
    <name type="common">Tanaka's snailfish</name>
    <dbReference type="NCBI Taxonomy" id="230148"/>
    <lineage>
        <taxon>Eukaryota</taxon>
        <taxon>Metazoa</taxon>
        <taxon>Chordata</taxon>
        <taxon>Craniata</taxon>
        <taxon>Vertebrata</taxon>
        <taxon>Euteleostomi</taxon>
        <taxon>Actinopterygii</taxon>
        <taxon>Neopterygii</taxon>
        <taxon>Teleostei</taxon>
        <taxon>Neoteleostei</taxon>
        <taxon>Acanthomorphata</taxon>
        <taxon>Eupercaria</taxon>
        <taxon>Perciformes</taxon>
        <taxon>Cottioidei</taxon>
        <taxon>Cottales</taxon>
        <taxon>Liparidae</taxon>
        <taxon>Liparis</taxon>
    </lineage>
</organism>
<dbReference type="GO" id="GO:0003711">
    <property type="term" value="F:transcription elongation factor activity"/>
    <property type="evidence" value="ECO:0007669"/>
    <property type="project" value="InterPro"/>
</dbReference>
<accession>A0A4Z2JBW6</accession>
<feature type="compositionally biased region" description="Polar residues" evidence="1">
    <location>
        <begin position="203"/>
        <end position="214"/>
    </location>
</feature>
<keyword evidence="2" id="KW-0240">DNA-directed RNA polymerase</keyword>
<sequence>MSSSWTQPQGDVGDLGKQSSAELHELILRQEKMLSNKRFLQSLPDKGKKIKDFVERLRLAVERHNEEERKQSLASAARTEFQSKYQQAFLSRQHAAASGDAVQEEETSPVSDQMLENTLDEQQDPLVSSAAAGETMETAAAGDSLNNDETKESDLAEALGRIKLSETSSSSSNKFRDSLNSTARDTYVPNKPNYLTVLERTENTSVIRRQQFKPNQLPHRSDLSPSGSSSPVQSSEGLLPLSAHKKKEQDRKHLDDITSARLPPLHYSPVQLLSLDESAVLLKEQTKRQQELQAKQAAQKLSEGLKISMGSYTPDSGPMAAYREVRDEEAELSECSEED</sequence>
<dbReference type="EMBL" id="SRLO01000010">
    <property type="protein sequence ID" value="TNN87497.1"/>
    <property type="molecule type" value="Genomic_DNA"/>
</dbReference>
<name>A0A4Z2JBW6_9TELE</name>
<dbReference type="GO" id="GO:0005634">
    <property type="term" value="C:nucleus"/>
    <property type="evidence" value="ECO:0007669"/>
    <property type="project" value="InterPro"/>
</dbReference>
<keyword evidence="2" id="KW-0804">Transcription</keyword>
<proteinExistence type="predicted"/>
<dbReference type="PRINTS" id="PR02085">
    <property type="entry name" value="POLR2GRINL1"/>
</dbReference>
<reference evidence="2 3" key="1">
    <citation type="submission" date="2019-03" db="EMBL/GenBank/DDBJ databases">
        <title>First draft genome of Liparis tanakae, snailfish: a comprehensive survey of snailfish specific genes.</title>
        <authorList>
            <person name="Kim W."/>
            <person name="Song I."/>
            <person name="Jeong J.-H."/>
            <person name="Kim D."/>
            <person name="Kim S."/>
            <person name="Ryu S."/>
            <person name="Song J.Y."/>
            <person name="Lee S.K."/>
        </authorList>
    </citation>
    <scope>NUCLEOTIDE SEQUENCE [LARGE SCALE GENOMIC DNA]</scope>
    <source>
        <tissue evidence="2">Muscle</tissue>
    </source>
</reference>
<dbReference type="Proteomes" id="UP000314294">
    <property type="component" value="Unassembled WGS sequence"/>
</dbReference>
<dbReference type="PANTHER" id="PTHR23171:SF4">
    <property type="entry name" value="TUFTELIN"/>
    <property type="match status" value="1"/>
</dbReference>
<comment type="caution">
    <text evidence="2">The sequence shown here is derived from an EMBL/GenBank/DDBJ whole genome shotgun (WGS) entry which is preliminary data.</text>
</comment>
<dbReference type="AlphaFoldDB" id="A0A4Z2JBW6"/>
<evidence type="ECO:0000256" key="1">
    <source>
        <dbReference type="SAM" id="MobiDB-lite"/>
    </source>
</evidence>
<dbReference type="PANTHER" id="PTHR23171">
    <property type="entry name" value="GDOWN1"/>
    <property type="match status" value="1"/>
</dbReference>
<keyword evidence="3" id="KW-1185">Reference proteome</keyword>
<feature type="compositionally biased region" description="Low complexity" evidence="1">
    <location>
        <begin position="223"/>
        <end position="235"/>
    </location>
</feature>
<dbReference type="GO" id="GO:0000428">
    <property type="term" value="C:DNA-directed RNA polymerase complex"/>
    <property type="evidence" value="ECO:0007669"/>
    <property type="project" value="UniProtKB-KW"/>
</dbReference>